<feature type="DNA-binding region" description="H-T-H motif" evidence="5">
    <location>
        <begin position="28"/>
        <end position="48"/>
    </location>
</feature>
<dbReference type="SMART" id="SM00674">
    <property type="entry name" value="CENPB"/>
    <property type="match status" value="1"/>
</dbReference>
<evidence type="ECO:0000256" key="5">
    <source>
        <dbReference type="PROSITE-ProRule" id="PRU00320"/>
    </source>
</evidence>
<dbReference type="AlphaFoldDB" id="A0A1B6GWK2"/>
<sequence length="465" mass="52780">MSAKRKRVVVSLETKLNAIRRLDNGESIRTVAKDLGVGEVTVGDWRRKRAELEKWGAQSLNSNCNSERKTFKKCEYEKTSEALFLWFSEMRARGSPISGPILQAKALDFHKSFGDGDEPFTASSGWLMRWKNRYGVRQLNISGEKLSGNETDVTVFEEKIRKLILSEGLTSDQIFNCDETGLNFRMLPSKTLASQQETSAPGYKKSKDRVTVLGCANAAGSLKLKPVVIGKYKKPRAFKNTNVDTFPSTYTNQKNAWMDSRIFKQWFFEEFVPVVEAFLENKKLPRKALLILDNASSHPDADELVSDGIRALFLPPNVTALIQPLDQGVLETFKRNYKKRLLRNLLEKLEDGLGVTDALKLITMKDVVYWVSEAWDNVREDTIRRSWRKLFGIEKASRQETAAPENQPRACPPENEELVNLCNHLPVAEPISAEDISEWINGDEDQALTDDVIIQMLNQPEDDDK</sequence>
<feature type="domain" description="HTH CENPB-type" evidence="7">
    <location>
        <begin position="67"/>
        <end position="140"/>
    </location>
</feature>
<dbReference type="InterPro" id="IPR006600">
    <property type="entry name" value="HTH_CenpB_DNA-bd_dom"/>
</dbReference>
<dbReference type="Pfam" id="PF03184">
    <property type="entry name" value="DDE_1"/>
    <property type="match status" value="1"/>
</dbReference>
<dbReference type="InterPro" id="IPR007889">
    <property type="entry name" value="HTH_Psq"/>
</dbReference>
<name>A0A1B6GWK2_9HEMI</name>
<evidence type="ECO:0000259" key="6">
    <source>
        <dbReference type="PROSITE" id="PS50960"/>
    </source>
</evidence>
<dbReference type="Gene3D" id="1.10.10.60">
    <property type="entry name" value="Homeodomain-like"/>
    <property type="match status" value="1"/>
</dbReference>
<gene>
    <name evidence="8" type="ORF">g.33917</name>
</gene>
<dbReference type="InterPro" id="IPR050863">
    <property type="entry name" value="CenT-Element_Derived"/>
</dbReference>
<keyword evidence="3 5" id="KW-0238">DNA-binding</keyword>
<dbReference type="InterPro" id="IPR036397">
    <property type="entry name" value="RNaseH_sf"/>
</dbReference>
<dbReference type="PROSITE" id="PS51253">
    <property type="entry name" value="HTH_CENPB"/>
    <property type="match status" value="1"/>
</dbReference>
<dbReference type="Pfam" id="PF03221">
    <property type="entry name" value="HTH_Tnp_Tc5"/>
    <property type="match status" value="1"/>
</dbReference>
<dbReference type="InterPro" id="IPR009057">
    <property type="entry name" value="Homeodomain-like_sf"/>
</dbReference>
<evidence type="ECO:0000313" key="8">
    <source>
        <dbReference type="EMBL" id="JAS66789.1"/>
    </source>
</evidence>
<feature type="domain" description="HTH psq-type" evidence="6">
    <location>
        <begin position="1"/>
        <end position="52"/>
    </location>
</feature>
<dbReference type="PROSITE" id="PS50960">
    <property type="entry name" value="HTH_PSQ"/>
    <property type="match status" value="1"/>
</dbReference>
<keyword evidence="4 5" id="KW-0539">Nucleus</keyword>
<comment type="subcellular location">
    <subcellularLocation>
        <location evidence="1 5">Nucleus</location>
    </subcellularLocation>
</comment>
<evidence type="ECO:0000256" key="1">
    <source>
        <dbReference type="ARBA" id="ARBA00004123"/>
    </source>
</evidence>
<dbReference type="GO" id="GO:0003677">
    <property type="term" value="F:DNA binding"/>
    <property type="evidence" value="ECO:0007669"/>
    <property type="project" value="UniProtKB-UniRule"/>
</dbReference>
<dbReference type="InterPro" id="IPR036388">
    <property type="entry name" value="WH-like_DNA-bd_sf"/>
</dbReference>
<evidence type="ECO:0000259" key="7">
    <source>
        <dbReference type="PROSITE" id="PS51253"/>
    </source>
</evidence>
<dbReference type="GO" id="GO:0005634">
    <property type="term" value="C:nucleus"/>
    <property type="evidence" value="ECO:0007669"/>
    <property type="project" value="UniProtKB-SubCell"/>
</dbReference>
<evidence type="ECO:0000256" key="2">
    <source>
        <dbReference type="ARBA" id="ARBA00010881"/>
    </source>
</evidence>
<dbReference type="SUPFAM" id="SSF46689">
    <property type="entry name" value="Homeodomain-like"/>
    <property type="match status" value="2"/>
</dbReference>
<accession>A0A1B6GWK2</accession>
<organism evidence="8">
    <name type="scientific">Cuerna arida</name>
    <dbReference type="NCBI Taxonomy" id="1464854"/>
    <lineage>
        <taxon>Eukaryota</taxon>
        <taxon>Metazoa</taxon>
        <taxon>Ecdysozoa</taxon>
        <taxon>Arthropoda</taxon>
        <taxon>Hexapoda</taxon>
        <taxon>Insecta</taxon>
        <taxon>Pterygota</taxon>
        <taxon>Neoptera</taxon>
        <taxon>Paraneoptera</taxon>
        <taxon>Hemiptera</taxon>
        <taxon>Auchenorrhyncha</taxon>
        <taxon>Membracoidea</taxon>
        <taxon>Cicadellidae</taxon>
        <taxon>Cicadellinae</taxon>
        <taxon>Proconiini</taxon>
        <taxon>Cuerna</taxon>
    </lineage>
</organism>
<reference evidence="8" key="1">
    <citation type="submission" date="2015-11" db="EMBL/GenBank/DDBJ databases">
        <title>De novo transcriptome assembly of four potential Pierce s Disease insect vectors from Arizona vineyards.</title>
        <authorList>
            <person name="Tassone E.E."/>
        </authorList>
    </citation>
    <scope>NUCLEOTIDE SEQUENCE</scope>
</reference>
<evidence type="ECO:0000256" key="4">
    <source>
        <dbReference type="ARBA" id="ARBA00023242"/>
    </source>
</evidence>
<comment type="similarity">
    <text evidence="2">Belongs to the tigger transposable element derived protein family.</text>
</comment>
<dbReference type="PANTHER" id="PTHR19303">
    <property type="entry name" value="TRANSPOSON"/>
    <property type="match status" value="1"/>
</dbReference>
<dbReference type="PANTHER" id="PTHR19303:SF16">
    <property type="entry name" value="JERKY PROTEIN HOMOLOG-LIKE"/>
    <property type="match status" value="1"/>
</dbReference>
<dbReference type="Pfam" id="PF04218">
    <property type="entry name" value="CENP-B_N"/>
    <property type="match status" value="1"/>
</dbReference>
<proteinExistence type="inferred from homology"/>
<dbReference type="Gene3D" id="1.10.10.10">
    <property type="entry name" value="Winged helix-like DNA-binding domain superfamily/Winged helix DNA-binding domain"/>
    <property type="match status" value="1"/>
</dbReference>
<evidence type="ECO:0000256" key="3">
    <source>
        <dbReference type="ARBA" id="ARBA00023125"/>
    </source>
</evidence>
<dbReference type="EMBL" id="GECZ01002980">
    <property type="protein sequence ID" value="JAS66789.1"/>
    <property type="molecule type" value="Transcribed_RNA"/>
</dbReference>
<evidence type="ECO:0008006" key="9">
    <source>
        <dbReference type="Google" id="ProtNLM"/>
    </source>
</evidence>
<dbReference type="InterPro" id="IPR004875">
    <property type="entry name" value="DDE_SF_endonuclease_dom"/>
</dbReference>
<protein>
    <recommendedName>
        <fullName evidence="9">HTH CENPB-type domain-containing protein</fullName>
    </recommendedName>
</protein>
<dbReference type="Gene3D" id="3.30.420.10">
    <property type="entry name" value="Ribonuclease H-like superfamily/Ribonuclease H"/>
    <property type="match status" value="1"/>
</dbReference>